<comment type="caution">
    <text evidence="2">The sequence shown here is derived from an EMBL/GenBank/DDBJ whole genome shotgun (WGS) entry which is preliminary data.</text>
</comment>
<evidence type="ECO:0000313" key="3">
    <source>
        <dbReference type="Proteomes" id="UP000050525"/>
    </source>
</evidence>
<sequence>MQAGINRIYAFTEWLRQKLGFLSLTTGHDEYMEEHEQNQEVPERDGVSHEERHAQHSSNMPQGSIL</sequence>
<evidence type="ECO:0000256" key="1">
    <source>
        <dbReference type="SAM" id="MobiDB-lite"/>
    </source>
</evidence>
<dbReference type="Proteomes" id="UP000050525">
    <property type="component" value="Unassembled WGS sequence"/>
</dbReference>
<organism evidence="2 3">
    <name type="scientific">Alligator mississippiensis</name>
    <name type="common">American alligator</name>
    <dbReference type="NCBI Taxonomy" id="8496"/>
    <lineage>
        <taxon>Eukaryota</taxon>
        <taxon>Metazoa</taxon>
        <taxon>Chordata</taxon>
        <taxon>Craniata</taxon>
        <taxon>Vertebrata</taxon>
        <taxon>Euteleostomi</taxon>
        <taxon>Archelosauria</taxon>
        <taxon>Archosauria</taxon>
        <taxon>Crocodylia</taxon>
        <taxon>Alligatoridae</taxon>
        <taxon>Alligatorinae</taxon>
        <taxon>Alligator</taxon>
    </lineage>
</organism>
<accession>A0A151P7V1</accession>
<proteinExistence type="predicted"/>
<feature type="region of interest" description="Disordered" evidence="1">
    <location>
        <begin position="30"/>
        <end position="66"/>
    </location>
</feature>
<keyword evidence="3" id="KW-1185">Reference proteome</keyword>
<protein>
    <submittedName>
        <fullName evidence="2">Uncharacterized protein</fullName>
    </submittedName>
</protein>
<dbReference type="EMBL" id="AKHW03000635">
    <property type="protein sequence ID" value="KYO45104.1"/>
    <property type="molecule type" value="Genomic_DNA"/>
</dbReference>
<feature type="compositionally biased region" description="Polar residues" evidence="1">
    <location>
        <begin position="56"/>
        <end position="66"/>
    </location>
</feature>
<feature type="compositionally biased region" description="Basic and acidic residues" evidence="1">
    <location>
        <begin position="30"/>
        <end position="54"/>
    </location>
</feature>
<gene>
    <name evidence="2" type="ORF">Y1Q_0007398</name>
</gene>
<reference evidence="2 3" key="1">
    <citation type="journal article" date="2012" name="Genome Biol.">
        <title>Sequencing three crocodilian genomes to illuminate the evolution of archosaurs and amniotes.</title>
        <authorList>
            <person name="St John J.A."/>
            <person name="Braun E.L."/>
            <person name="Isberg S.R."/>
            <person name="Miles L.G."/>
            <person name="Chong A.Y."/>
            <person name="Gongora J."/>
            <person name="Dalzell P."/>
            <person name="Moran C."/>
            <person name="Bed'hom B."/>
            <person name="Abzhanov A."/>
            <person name="Burgess S.C."/>
            <person name="Cooksey A.M."/>
            <person name="Castoe T.A."/>
            <person name="Crawford N.G."/>
            <person name="Densmore L.D."/>
            <person name="Drew J.C."/>
            <person name="Edwards S.V."/>
            <person name="Faircloth B.C."/>
            <person name="Fujita M.K."/>
            <person name="Greenwold M.J."/>
            <person name="Hoffmann F.G."/>
            <person name="Howard J.M."/>
            <person name="Iguchi T."/>
            <person name="Janes D.E."/>
            <person name="Khan S.Y."/>
            <person name="Kohno S."/>
            <person name="de Koning A.J."/>
            <person name="Lance S.L."/>
            <person name="McCarthy F.M."/>
            <person name="McCormack J.E."/>
            <person name="Merchant M.E."/>
            <person name="Peterson D.G."/>
            <person name="Pollock D.D."/>
            <person name="Pourmand N."/>
            <person name="Raney B.J."/>
            <person name="Roessler K.A."/>
            <person name="Sanford J.R."/>
            <person name="Sawyer R.H."/>
            <person name="Schmidt C.J."/>
            <person name="Triplett E.W."/>
            <person name="Tuberville T.D."/>
            <person name="Venegas-Anaya M."/>
            <person name="Howard J.T."/>
            <person name="Jarvis E.D."/>
            <person name="Guillette L.J.Jr."/>
            <person name="Glenn T.C."/>
            <person name="Green R.E."/>
            <person name="Ray D.A."/>
        </authorList>
    </citation>
    <scope>NUCLEOTIDE SEQUENCE [LARGE SCALE GENOMIC DNA]</scope>
    <source>
        <strain evidence="2">KSC_2009_1</strain>
    </source>
</reference>
<evidence type="ECO:0000313" key="2">
    <source>
        <dbReference type="EMBL" id="KYO45104.1"/>
    </source>
</evidence>
<dbReference type="AlphaFoldDB" id="A0A151P7V1"/>
<name>A0A151P7V1_ALLMI</name>